<dbReference type="InterPro" id="IPR028973">
    <property type="entry name" value="PhnB-like"/>
</dbReference>
<name>A0A1H3Q026_9MICO</name>
<protein>
    <submittedName>
        <fullName evidence="2">PhnB protein</fullName>
    </submittedName>
</protein>
<dbReference type="InterPro" id="IPR004360">
    <property type="entry name" value="Glyas_Fos-R_dOase_dom"/>
</dbReference>
<keyword evidence="3" id="KW-1185">Reference proteome</keyword>
<dbReference type="SUPFAM" id="SSF54593">
    <property type="entry name" value="Glyoxalase/Bleomycin resistance protein/Dihydroxybiphenyl dioxygenase"/>
    <property type="match status" value="1"/>
</dbReference>
<dbReference type="RefSeq" id="WP_092553302.1">
    <property type="nucleotide sequence ID" value="NZ_FNPZ01000002.1"/>
</dbReference>
<proteinExistence type="predicted"/>
<gene>
    <name evidence="2" type="ORF">SAMN05216554_2213</name>
</gene>
<dbReference type="CDD" id="cd06588">
    <property type="entry name" value="PhnB_like"/>
    <property type="match status" value="1"/>
</dbReference>
<sequence>MSITTTTHLNFRGDARAALEFYQSVFGGRITIATYGDFGMPAGAPGADTVVFGQVESAEGFRVMAYDIPGQAGGDAARPGSTHRENGVTITDQSFFVSVRGETLEEVQAYWDALSRGASIVEPLAASAWSPGFGLLTDALGVTWILDVATASAPE</sequence>
<dbReference type="AlphaFoldDB" id="A0A1H3Q026"/>
<evidence type="ECO:0000259" key="1">
    <source>
        <dbReference type="Pfam" id="PF00903"/>
    </source>
</evidence>
<feature type="domain" description="Glyoxalase/fosfomycin resistance/dioxygenase" evidence="1">
    <location>
        <begin position="11"/>
        <end position="144"/>
    </location>
</feature>
<dbReference type="InterPro" id="IPR029068">
    <property type="entry name" value="Glyas_Bleomycin-R_OHBP_Dase"/>
</dbReference>
<dbReference type="EMBL" id="FNPZ01000002">
    <property type="protein sequence ID" value="SDZ06590.1"/>
    <property type="molecule type" value="Genomic_DNA"/>
</dbReference>
<reference evidence="2 3" key="1">
    <citation type="submission" date="2016-10" db="EMBL/GenBank/DDBJ databases">
        <authorList>
            <person name="de Groot N.N."/>
        </authorList>
    </citation>
    <scope>NUCLEOTIDE SEQUENCE [LARGE SCALE GENOMIC DNA]</scope>
    <source>
        <strain evidence="2 3">CGMCC 4.3491</strain>
    </source>
</reference>
<dbReference type="OrthoDB" id="9795306at2"/>
<dbReference type="Gene3D" id="3.10.180.10">
    <property type="entry name" value="2,3-Dihydroxybiphenyl 1,2-Dioxygenase, domain 1"/>
    <property type="match status" value="1"/>
</dbReference>
<evidence type="ECO:0000313" key="2">
    <source>
        <dbReference type="EMBL" id="SDZ06590.1"/>
    </source>
</evidence>
<dbReference type="Proteomes" id="UP000198891">
    <property type="component" value="Unassembled WGS sequence"/>
</dbReference>
<dbReference type="Pfam" id="PF00903">
    <property type="entry name" value="Glyoxalase"/>
    <property type="match status" value="1"/>
</dbReference>
<dbReference type="PANTHER" id="PTHR33990:SF1">
    <property type="entry name" value="PROTEIN YJDN"/>
    <property type="match status" value="1"/>
</dbReference>
<accession>A0A1H3Q026</accession>
<evidence type="ECO:0000313" key="3">
    <source>
        <dbReference type="Proteomes" id="UP000198891"/>
    </source>
</evidence>
<organism evidence="2 3">
    <name type="scientific">Herbiconiux ginsengi</name>
    <dbReference type="NCBI Taxonomy" id="381665"/>
    <lineage>
        <taxon>Bacteria</taxon>
        <taxon>Bacillati</taxon>
        <taxon>Actinomycetota</taxon>
        <taxon>Actinomycetes</taxon>
        <taxon>Micrococcales</taxon>
        <taxon>Microbacteriaceae</taxon>
        <taxon>Herbiconiux</taxon>
    </lineage>
</organism>
<dbReference type="PANTHER" id="PTHR33990">
    <property type="entry name" value="PROTEIN YJDN-RELATED"/>
    <property type="match status" value="1"/>
</dbReference>